<protein>
    <recommendedName>
        <fullName evidence="1">Phytase-like domain-containing protein</fullName>
    </recommendedName>
</protein>
<dbReference type="PANTHER" id="PTHR37957:SF1">
    <property type="entry name" value="PHYTASE-LIKE DOMAIN-CONTAINING PROTEIN"/>
    <property type="match status" value="1"/>
</dbReference>
<dbReference type="AlphaFoldDB" id="A0A2P7QS77"/>
<dbReference type="InterPro" id="IPR027372">
    <property type="entry name" value="Phytase-like_dom"/>
</dbReference>
<dbReference type="Proteomes" id="UP000241167">
    <property type="component" value="Unassembled WGS sequence"/>
</dbReference>
<evidence type="ECO:0000313" key="2">
    <source>
        <dbReference type="EMBL" id="PSJ40815.1"/>
    </source>
</evidence>
<evidence type="ECO:0000259" key="1">
    <source>
        <dbReference type="Pfam" id="PF13449"/>
    </source>
</evidence>
<evidence type="ECO:0000313" key="3">
    <source>
        <dbReference type="Proteomes" id="UP000241167"/>
    </source>
</evidence>
<accession>A0A2P7QS77</accession>
<comment type="caution">
    <text evidence="2">The sequence shown here is derived from an EMBL/GenBank/DDBJ whole genome shotgun (WGS) entry which is preliminary data.</text>
</comment>
<reference evidence="2 3" key="1">
    <citation type="submission" date="2018-03" db="EMBL/GenBank/DDBJ databases">
        <title>The draft genome of Sphingosinicella sp. GL-C-18.</title>
        <authorList>
            <person name="Liu L."/>
            <person name="Li L."/>
            <person name="Liang L."/>
            <person name="Zhang X."/>
            <person name="Wang T."/>
        </authorList>
    </citation>
    <scope>NUCLEOTIDE SEQUENCE [LARGE SCALE GENOMIC DNA]</scope>
    <source>
        <strain evidence="2 3">GL-C-18</strain>
    </source>
</reference>
<dbReference type="EMBL" id="PXYI01000003">
    <property type="protein sequence ID" value="PSJ40815.1"/>
    <property type="molecule type" value="Genomic_DNA"/>
</dbReference>
<sequence>MSMSEKPSFTLQRLGWTDEILDVIDCPGGAMTLRASYGSGLARRPDDPPGIVWAVGDRGPNLKIKTLLDLYGLEHLRPLAAMSGAKIMPRTDLGPALARLQVVEDRIKLAAVLRLRDGNGVAVSGLPMPHGDHAISEPALDMDGQPISADPSGLDTEGIVALPDGSFFVGDEFGPSLVHVGAGGDVIARFVPANVPLGGARYPVRPILPAIASRRQINRGFEAIAVSADGAFLFLAFQSPLAHPDPQTHAAARHVRLWKLDAATLRVRAQYLYPLDPPESFLRDARDEAIGWSDLKVSELVWLGEDSLLVLERASRTTKLYRVDLRAASALGSEHLDIETRPTIEELSAAAAPLPELDKRLLFTSDDVPELPADIEGVAVLSPRTLLLVNDNDFGVEGAETSFWRLEFADPVLA</sequence>
<organism evidence="2 3">
    <name type="scientific">Allosphingosinicella deserti</name>
    <dbReference type="NCBI Taxonomy" id="2116704"/>
    <lineage>
        <taxon>Bacteria</taxon>
        <taxon>Pseudomonadati</taxon>
        <taxon>Pseudomonadota</taxon>
        <taxon>Alphaproteobacteria</taxon>
        <taxon>Sphingomonadales</taxon>
        <taxon>Sphingomonadaceae</taxon>
        <taxon>Allosphingosinicella</taxon>
    </lineage>
</organism>
<feature type="domain" description="Phytase-like" evidence="1">
    <location>
        <begin position="39"/>
        <end position="394"/>
    </location>
</feature>
<dbReference type="PANTHER" id="PTHR37957">
    <property type="entry name" value="BLR7070 PROTEIN"/>
    <property type="match status" value="1"/>
</dbReference>
<name>A0A2P7QS77_9SPHN</name>
<keyword evidence="3" id="KW-1185">Reference proteome</keyword>
<dbReference type="Pfam" id="PF13449">
    <property type="entry name" value="Phytase-like"/>
    <property type="match status" value="1"/>
</dbReference>
<dbReference type="SUPFAM" id="SSF101898">
    <property type="entry name" value="NHL repeat"/>
    <property type="match status" value="1"/>
</dbReference>
<gene>
    <name evidence="2" type="ORF">C7I55_11025</name>
</gene>
<proteinExistence type="predicted"/>